<dbReference type="AlphaFoldDB" id="A0A7C4ETX8"/>
<proteinExistence type="inferred from homology"/>
<dbReference type="Gene3D" id="3.30.300.130">
    <property type="entry name" value="Fe-S cluster assembly (FSCA)"/>
    <property type="match status" value="1"/>
</dbReference>
<dbReference type="PANTHER" id="PTHR11178">
    <property type="entry name" value="IRON-SULFUR CLUSTER SCAFFOLD PROTEIN NFU-RELATED"/>
    <property type="match status" value="1"/>
</dbReference>
<gene>
    <name evidence="3" type="ORF">ENV54_06805</name>
</gene>
<protein>
    <submittedName>
        <fullName evidence="3">NifU family protein</fullName>
    </submittedName>
</protein>
<dbReference type="GO" id="GO:0016226">
    <property type="term" value="P:iron-sulfur cluster assembly"/>
    <property type="evidence" value="ECO:0007669"/>
    <property type="project" value="InterPro"/>
</dbReference>
<dbReference type="GO" id="GO:0051536">
    <property type="term" value="F:iron-sulfur cluster binding"/>
    <property type="evidence" value="ECO:0007669"/>
    <property type="project" value="InterPro"/>
</dbReference>
<dbReference type="GO" id="GO:0005506">
    <property type="term" value="F:iron ion binding"/>
    <property type="evidence" value="ECO:0007669"/>
    <property type="project" value="InterPro"/>
</dbReference>
<dbReference type="InterPro" id="IPR034904">
    <property type="entry name" value="FSCA_dom_sf"/>
</dbReference>
<dbReference type="InterPro" id="IPR001075">
    <property type="entry name" value="NIF_FeS_clus_asmbl_NifU_C"/>
</dbReference>
<comment type="caution">
    <text evidence="3">The sequence shown here is derived from an EMBL/GenBank/DDBJ whole genome shotgun (WGS) entry which is preliminary data.</text>
</comment>
<dbReference type="PANTHER" id="PTHR11178:SF25">
    <property type="entry name" value="NIFU-LIKE PROTEIN 3, CHLOROPLASTIC"/>
    <property type="match status" value="1"/>
</dbReference>
<name>A0A7C4ETX8_9BACT</name>
<evidence type="ECO:0000313" key="3">
    <source>
        <dbReference type="EMBL" id="HGH60992.1"/>
    </source>
</evidence>
<organism evidence="3">
    <name type="scientific">Desulfomonile tiedjei</name>
    <dbReference type="NCBI Taxonomy" id="2358"/>
    <lineage>
        <taxon>Bacteria</taxon>
        <taxon>Pseudomonadati</taxon>
        <taxon>Thermodesulfobacteriota</taxon>
        <taxon>Desulfomonilia</taxon>
        <taxon>Desulfomonilales</taxon>
        <taxon>Desulfomonilaceae</taxon>
        <taxon>Desulfomonile</taxon>
    </lineage>
</organism>
<dbReference type="Pfam" id="PF01106">
    <property type="entry name" value="NifU"/>
    <property type="match status" value="1"/>
</dbReference>
<evidence type="ECO:0000256" key="1">
    <source>
        <dbReference type="ARBA" id="ARBA00006420"/>
    </source>
</evidence>
<dbReference type="EMBL" id="DTGT01000210">
    <property type="protein sequence ID" value="HGH60992.1"/>
    <property type="molecule type" value="Genomic_DNA"/>
</dbReference>
<reference evidence="3" key="1">
    <citation type="journal article" date="2020" name="mSystems">
        <title>Genome- and Community-Level Interaction Insights into Carbon Utilization and Element Cycling Functions of Hydrothermarchaeota in Hydrothermal Sediment.</title>
        <authorList>
            <person name="Zhou Z."/>
            <person name="Liu Y."/>
            <person name="Xu W."/>
            <person name="Pan J."/>
            <person name="Luo Z.H."/>
            <person name="Li M."/>
        </authorList>
    </citation>
    <scope>NUCLEOTIDE SEQUENCE [LARGE SCALE GENOMIC DNA]</scope>
    <source>
        <strain evidence="3">SpSt-769</strain>
    </source>
</reference>
<dbReference type="SUPFAM" id="SSF117916">
    <property type="entry name" value="Fe-S cluster assembly (FSCA) domain-like"/>
    <property type="match status" value="1"/>
</dbReference>
<sequence length="73" mass="7856">MREKIQAALDTVRPQLQADGGDAEIVDVTEDGIVKLRLKGACGGCPMSQMTLKMGIERILKEMVPSVKSVEAV</sequence>
<feature type="domain" description="NIF system FeS cluster assembly NifU C-terminal" evidence="2">
    <location>
        <begin position="5"/>
        <end position="71"/>
    </location>
</feature>
<evidence type="ECO:0000259" key="2">
    <source>
        <dbReference type="Pfam" id="PF01106"/>
    </source>
</evidence>
<comment type="similarity">
    <text evidence="1">Belongs to the NifU family.</text>
</comment>
<accession>A0A7C4ETX8</accession>